<comment type="caution">
    <text evidence="6">The sequence shown here is derived from an EMBL/GenBank/DDBJ whole genome shotgun (WGS) entry which is preliminary data.</text>
</comment>
<feature type="region of interest" description="Disordered" evidence="4">
    <location>
        <begin position="348"/>
        <end position="389"/>
    </location>
</feature>
<sequence>MTTQAPERNWPTSDVARVAEPPGEGPRVSVVLFCSQSVEHTPRILEELLAFLGPRSADHELILSLDGHLGGLHARFAERVAGLGWVRIVRLHAPMGQIATIRAGAAIATGRYIVTYPAYPQVRPDAIDAIVSRLSGDEYVVGYRLSRKGSEFNRVASRLFNQLIAWTTGVTFHDLACGLHGMRDYVATAISGYGQNQLFLPILLAREGFRIGEVGVPSDTSGATLRLFGPATFGRRALDLLTLAYLVRFTQKPLRPFGALGLVLLLVGLVLGGVLVYQRLFLGSALAERPLLLLSLLLVTAGIQVVILGFLGELLLYLHFRDQAHYRVAEWFHGEEGDVWVEGWDEGGAAGAVADPEDGVGRDHTSDGEPARGGRSRAATSPADTNPRT</sequence>
<dbReference type="InterPro" id="IPR029044">
    <property type="entry name" value="Nucleotide-diphossugar_trans"/>
</dbReference>
<protein>
    <recommendedName>
        <fullName evidence="8">Glycosyltransferase</fullName>
    </recommendedName>
</protein>
<keyword evidence="1 5" id="KW-0812">Transmembrane</keyword>
<organism evidence="6 7">
    <name type="scientific">Eiseniibacteriota bacterium</name>
    <dbReference type="NCBI Taxonomy" id="2212470"/>
    <lineage>
        <taxon>Bacteria</taxon>
        <taxon>Candidatus Eiseniibacteriota</taxon>
    </lineage>
</organism>
<keyword evidence="3 5" id="KW-0472">Membrane</keyword>
<keyword evidence="2 5" id="KW-1133">Transmembrane helix</keyword>
<feature type="transmembrane region" description="Helical" evidence="5">
    <location>
        <begin position="292"/>
        <end position="318"/>
    </location>
</feature>
<feature type="compositionally biased region" description="Polar residues" evidence="4">
    <location>
        <begin position="1"/>
        <end position="12"/>
    </location>
</feature>
<dbReference type="AlphaFoldDB" id="A0A956NEI8"/>
<dbReference type="InterPro" id="IPR050256">
    <property type="entry name" value="Glycosyltransferase_2"/>
</dbReference>
<dbReference type="PANTHER" id="PTHR48090:SF3">
    <property type="entry name" value="UNDECAPRENYL-PHOSPHATE 4-DEOXY-4-FORMAMIDO-L-ARABINOSE TRANSFERASE"/>
    <property type="match status" value="1"/>
</dbReference>
<dbReference type="GO" id="GO:0005886">
    <property type="term" value="C:plasma membrane"/>
    <property type="evidence" value="ECO:0007669"/>
    <property type="project" value="TreeGrafter"/>
</dbReference>
<evidence type="ECO:0008006" key="8">
    <source>
        <dbReference type="Google" id="ProtNLM"/>
    </source>
</evidence>
<gene>
    <name evidence="6" type="ORF">KDA27_06560</name>
</gene>
<feature type="transmembrane region" description="Helical" evidence="5">
    <location>
        <begin position="257"/>
        <end position="280"/>
    </location>
</feature>
<reference evidence="6" key="1">
    <citation type="submission" date="2020-04" db="EMBL/GenBank/DDBJ databases">
        <authorList>
            <person name="Zhang T."/>
        </authorList>
    </citation>
    <scope>NUCLEOTIDE SEQUENCE</scope>
    <source>
        <strain evidence="6">HKST-UBA02</strain>
    </source>
</reference>
<evidence type="ECO:0000313" key="6">
    <source>
        <dbReference type="EMBL" id="MCA9755444.1"/>
    </source>
</evidence>
<dbReference type="EMBL" id="JAGQHS010000023">
    <property type="protein sequence ID" value="MCA9755444.1"/>
    <property type="molecule type" value="Genomic_DNA"/>
</dbReference>
<name>A0A956NEI8_UNCEI</name>
<reference evidence="6" key="2">
    <citation type="journal article" date="2021" name="Microbiome">
        <title>Successional dynamics and alternative stable states in a saline activated sludge microbial community over 9 years.</title>
        <authorList>
            <person name="Wang Y."/>
            <person name="Ye J."/>
            <person name="Ju F."/>
            <person name="Liu L."/>
            <person name="Boyd J.A."/>
            <person name="Deng Y."/>
            <person name="Parks D.H."/>
            <person name="Jiang X."/>
            <person name="Yin X."/>
            <person name="Woodcroft B.J."/>
            <person name="Tyson G.W."/>
            <person name="Hugenholtz P."/>
            <person name="Polz M.F."/>
            <person name="Zhang T."/>
        </authorList>
    </citation>
    <scope>NUCLEOTIDE SEQUENCE</scope>
    <source>
        <strain evidence="6">HKST-UBA02</strain>
    </source>
</reference>
<evidence type="ECO:0000256" key="5">
    <source>
        <dbReference type="SAM" id="Phobius"/>
    </source>
</evidence>
<evidence type="ECO:0000313" key="7">
    <source>
        <dbReference type="Proteomes" id="UP000739538"/>
    </source>
</evidence>
<dbReference type="PANTHER" id="PTHR48090">
    <property type="entry name" value="UNDECAPRENYL-PHOSPHATE 4-DEOXY-4-FORMAMIDO-L-ARABINOSE TRANSFERASE-RELATED"/>
    <property type="match status" value="1"/>
</dbReference>
<dbReference type="Proteomes" id="UP000739538">
    <property type="component" value="Unassembled WGS sequence"/>
</dbReference>
<proteinExistence type="predicted"/>
<feature type="compositionally biased region" description="Basic and acidic residues" evidence="4">
    <location>
        <begin position="359"/>
        <end position="372"/>
    </location>
</feature>
<accession>A0A956NEI8</accession>
<evidence type="ECO:0000256" key="4">
    <source>
        <dbReference type="SAM" id="MobiDB-lite"/>
    </source>
</evidence>
<feature type="compositionally biased region" description="Polar residues" evidence="4">
    <location>
        <begin position="378"/>
        <end position="389"/>
    </location>
</feature>
<evidence type="ECO:0000256" key="3">
    <source>
        <dbReference type="ARBA" id="ARBA00023136"/>
    </source>
</evidence>
<feature type="region of interest" description="Disordered" evidence="4">
    <location>
        <begin position="1"/>
        <end position="25"/>
    </location>
</feature>
<evidence type="ECO:0000256" key="2">
    <source>
        <dbReference type="ARBA" id="ARBA00022989"/>
    </source>
</evidence>
<dbReference type="SUPFAM" id="SSF53448">
    <property type="entry name" value="Nucleotide-diphospho-sugar transferases"/>
    <property type="match status" value="1"/>
</dbReference>
<dbReference type="Gene3D" id="3.90.550.10">
    <property type="entry name" value="Spore Coat Polysaccharide Biosynthesis Protein SpsA, Chain A"/>
    <property type="match status" value="1"/>
</dbReference>
<evidence type="ECO:0000256" key="1">
    <source>
        <dbReference type="ARBA" id="ARBA00022692"/>
    </source>
</evidence>